<dbReference type="AlphaFoldDB" id="A0A223KTT3"/>
<dbReference type="InterPro" id="IPR011055">
    <property type="entry name" value="Dup_hybrid_motif"/>
</dbReference>
<sequence>MNDRVKEFKKRAAKRKHDRLNNRVKQKQITSYVMKEDEKYGGQTSYTSVYEGGGSNEHPLFHKEVFLFKVLASAILVLVIAIMFKQPQAVLDKPRQFVERSMEESFQFAAFTNWYENQFGDALALFPGTGSKSSNEQTDIQYAVPASSRVMENFETNGQGIMVETDVHAPVTAMNEGWVTFAGNKSDTGTTVILQHVDGSYSWYGQLGSVDVKLFDLVPKGTEVGRTSASEDGTKGVFYFAIQKDDQFIDPTQVISFE</sequence>
<evidence type="ECO:0000259" key="2">
    <source>
        <dbReference type="Pfam" id="PF01551"/>
    </source>
</evidence>
<dbReference type="PANTHER" id="PTHR21666:SF274">
    <property type="entry name" value="STAGE IV SPORULATION PROTEIN FA"/>
    <property type="match status" value="1"/>
</dbReference>
<feature type="transmembrane region" description="Helical" evidence="1">
    <location>
        <begin position="66"/>
        <end position="84"/>
    </location>
</feature>
<keyword evidence="1" id="KW-0812">Transmembrane</keyword>
<proteinExistence type="predicted"/>
<dbReference type="InterPro" id="IPR016047">
    <property type="entry name" value="M23ase_b-sheet_dom"/>
</dbReference>
<dbReference type="KEGG" id="bcoh:BC6307_16280"/>
<dbReference type="GO" id="GO:0004222">
    <property type="term" value="F:metalloendopeptidase activity"/>
    <property type="evidence" value="ECO:0007669"/>
    <property type="project" value="TreeGrafter"/>
</dbReference>
<evidence type="ECO:0000256" key="1">
    <source>
        <dbReference type="SAM" id="Phobius"/>
    </source>
</evidence>
<dbReference type="SUPFAM" id="SSF51261">
    <property type="entry name" value="Duplicated hybrid motif"/>
    <property type="match status" value="1"/>
</dbReference>
<dbReference type="RefSeq" id="WP_066414358.1">
    <property type="nucleotide sequence ID" value="NZ_CP018866.1"/>
</dbReference>
<evidence type="ECO:0000313" key="4">
    <source>
        <dbReference type="Proteomes" id="UP000215224"/>
    </source>
</evidence>
<keyword evidence="1" id="KW-0472">Membrane</keyword>
<dbReference type="Gene3D" id="2.70.70.10">
    <property type="entry name" value="Glucose Permease (Domain IIA)"/>
    <property type="match status" value="1"/>
</dbReference>
<keyword evidence="4" id="KW-1185">Reference proteome</keyword>
<dbReference type="Pfam" id="PF01551">
    <property type="entry name" value="Peptidase_M23"/>
    <property type="match status" value="1"/>
</dbReference>
<dbReference type="Proteomes" id="UP000215224">
    <property type="component" value="Chromosome"/>
</dbReference>
<dbReference type="STRING" id="1314751.GCA_001591425_01566"/>
<keyword evidence="1" id="KW-1133">Transmembrane helix</keyword>
<name>A0A223KTT3_9BACI</name>
<evidence type="ECO:0000313" key="3">
    <source>
        <dbReference type="EMBL" id="AST92733.1"/>
    </source>
</evidence>
<feature type="domain" description="M23ase beta-sheet core" evidence="2">
    <location>
        <begin position="159"/>
        <end position="251"/>
    </location>
</feature>
<accession>A0A223KTT3</accession>
<gene>
    <name evidence="3" type="ORF">BC6307_16280</name>
</gene>
<dbReference type="InterPro" id="IPR050570">
    <property type="entry name" value="Cell_wall_metabolism_enzyme"/>
</dbReference>
<reference evidence="3 4" key="1">
    <citation type="submission" date="2016-12" db="EMBL/GenBank/DDBJ databases">
        <title>The whole genome sequencing and assembly of Bacillus cohnii DSM 6307T strain.</title>
        <authorList>
            <person name="Lee Y.-J."/>
            <person name="Yi H."/>
            <person name="Bahn Y.-S."/>
            <person name="Kim J.F."/>
            <person name="Lee D.-W."/>
        </authorList>
    </citation>
    <scope>NUCLEOTIDE SEQUENCE [LARGE SCALE GENOMIC DNA]</scope>
    <source>
        <strain evidence="3 4">DSM 6307</strain>
    </source>
</reference>
<dbReference type="CDD" id="cd12797">
    <property type="entry name" value="M23_peptidase"/>
    <property type="match status" value="1"/>
</dbReference>
<organism evidence="3 4">
    <name type="scientific">Sutcliffiella cohnii</name>
    <dbReference type="NCBI Taxonomy" id="33932"/>
    <lineage>
        <taxon>Bacteria</taxon>
        <taxon>Bacillati</taxon>
        <taxon>Bacillota</taxon>
        <taxon>Bacilli</taxon>
        <taxon>Bacillales</taxon>
        <taxon>Bacillaceae</taxon>
        <taxon>Sutcliffiella</taxon>
    </lineage>
</organism>
<dbReference type="PANTHER" id="PTHR21666">
    <property type="entry name" value="PEPTIDASE-RELATED"/>
    <property type="match status" value="1"/>
</dbReference>
<protein>
    <submittedName>
        <fullName evidence="3">Peptidase M23</fullName>
    </submittedName>
</protein>
<dbReference type="EMBL" id="CP018866">
    <property type="protein sequence ID" value="AST92733.1"/>
    <property type="molecule type" value="Genomic_DNA"/>
</dbReference>